<dbReference type="AlphaFoldDB" id="A0AAV8Z775"/>
<comment type="caution">
    <text evidence="1">The sequence shown here is derived from an EMBL/GenBank/DDBJ whole genome shotgun (WGS) entry which is preliminary data.</text>
</comment>
<evidence type="ECO:0000313" key="1">
    <source>
        <dbReference type="EMBL" id="KAJ8959383.1"/>
    </source>
</evidence>
<dbReference type="EMBL" id="JAPWTK010000013">
    <property type="protein sequence ID" value="KAJ8959383.1"/>
    <property type="molecule type" value="Genomic_DNA"/>
</dbReference>
<protein>
    <submittedName>
        <fullName evidence="1">Uncharacterized protein</fullName>
    </submittedName>
</protein>
<dbReference type="Proteomes" id="UP001162162">
    <property type="component" value="Unassembled WGS sequence"/>
</dbReference>
<gene>
    <name evidence="1" type="ORF">NQ318_022069</name>
</gene>
<keyword evidence="2" id="KW-1185">Reference proteome</keyword>
<sequence>METAVQAAPSIESCPPTASLADDVCKCNPESCVKPPCLSVLGIAANGTDIPGSCCPVYECIDCENATAIDGKCPCAPEAVLNSKNQCECVDVEKHLFISD</sequence>
<name>A0AAV8Z775_9CUCU</name>
<proteinExistence type="predicted"/>
<accession>A0AAV8Z775</accession>
<reference evidence="1" key="1">
    <citation type="journal article" date="2023" name="Insect Mol. Biol.">
        <title>Genome sequencing provides insights into the evolution of gene families encoding plant cell wall-degrading enzymes in longhorned beetles.</title>
        <authorList>
            <person name="Shin N.R."/>
            <person name="Okamura Y."/>
            <person name="Kirsch R."/>
            <person name="Pauchet Y."/>
        </authorList>
    </citation>
    <scope>NUCLEOTIDE SEQUENCE</scope>
    <source>
        <strain evidence="1">AMC_N1</strain>
    </source>
</reference>
<evidence type="ECO:0000313" key="2">
    <source>
        <dbReference type="Proteomes" id="UP001162162"/>
    </source>
</evidence>
<organism evidence="1 2">
    <name type="scientific">Aromia moschata</name>
    <dbReference type="NCBI Taxonomy" id="1265417"/>
    <lineage>
        <taxon>Eukaryota</taxon>
        <taxon>Metazoa</taxon>
        <taxon>Ecdysozoa</taxon>
        <taxon>Arthropoda</taxon>
        <taxon>Hexapoda</taxon>
        <taxon>Insecta</taxon>
        <taxon>Pterygota</taxon>
        <taxon>Neoptera</taxon>
        <taxon>Endopterygota</taxon>
        <taxon>Coleoptera</taxon>
        <taxon>Polyphaga</taxon>
        <taxon>Cucujiformia</taxon>
        <taxon>Chrysomeloidea</taxon>
        <taxon>Cerambycidae</taxon>
        <taxon>Cerambycinae</taxon>
        <taxon>Callichromatini</taxon>
        <taxon>Aromia</taxon>
    </lineage>
</organism>